<reference evidence="1" key="1">
    <citation type="journal article" date="2020" name="Stud. Mycol.">
        <title>101 Dothideomycetes genomes: a test case for predicting lifestyles and emergence of pathogens.</title>
        <authorList>
            <person name="Haridas S."/>
            <person name="Albert R."/>
            <person name="Binder M."/>
            <person name="Bloem J."/>
            <person name="Labutti K."/>
            <person name="Salamov A."/>
            <person name="Andreopoulos B."/>
            <person name="Baker S."/>
            <person name="Barry K."/>
            <person name="Bills G."/>
            <person name="Bluhm B."/>
            <person name="Cannon C."/>
            <person name="Castanera R."/>
            <person name="Culley D."/>
            <person name="Daum C."/>
            <person name="Ezra D."/>
            <person name="Gonzalez J."/>
            <person name="Henrissat B."/>
            <person name="Kuo A."/>
            <person name="Liang C."/>
            <person name="Lipzen A."/>
            <person name="Lutzoni F."/>
            <person name="Magnuson J."/>
            <person name="Mondo S."/>
            <person name="Nolan M."/>
            <person name="Ohm R."/>
            <person name="Pangilinan J."/>
            <person name="Park H.-J."/>
            <person name="Ramirez L."/>
            <person name="Alfaro M."/>
            <person name="Sun H."/>
            <person name="Tritt A."/>
            <person name="Yoshinaga Y."/>
            <person name="Zwiers L.-H."/>
            <person name="Turgeon B."/>
            <person name="Goodwin S."/>
            <person name="Spatafora J."/>
            <person name="Crous P."/>
            <person name="Grigoriev I."/>
        </authorList>
    </citation>
    <scope>NUCLEOTIDE SEQUENCE</scope>
    <source>
        <strain evidence="1">CBS 122681</strain>
    </source>
</reference>
<organism evidence="1 2">
    <name type="scientific">Lophiostoma macrostomum CBS 122681</name>
    <dbReference type="NCBI Taxonomy" id="1314788"/>
    <lineage>
        <taxon>Eukaryota</taxon>
        <taxon>Fungi</taxon>
        <taxon>Dikarya</taxon>
        <taxon>Ascomycota</taxon>
        <taxon>Pezizomycotina</taxon>
        <taxon>Dothideomycetes</taxon>
        <taxon>Pleosporomycetidae</taxon>
        <taxon>Pleosporales</taxon>
        <taxon>Lophiostomataceae</taxon>
        <taxon>Lophiostoma</taxon>
    </lineage>
</organism>
<dbReference type="AlphaFoldDB" id="A0A6A6ST00"/>
<accession>A0A6A6ST00</accession>
<keyword evidence="2" id="KW-1185">Reference proteome</keyword>
<evidence type="ECO:0008006" key="3">
    <source>
        <dbReference type="Google" id="ProtNLM"/>
    </source>
</evidence>
<proteinExistence type="predicted"/>
<evidence type="ECO:0000313" key="1">
    <source>
        <dbReference type="EMBL" id="KAF2649548.1"/>
    </source>
</evidence>
<dbReference type="EMBL" id="MU004488">
    <property type="protein sequence ID" value="KAF2649548.1"/>
    <property type="molecule type" value="Genomic_DNA"/>
</dbReference>
<sequence length="411" mass="47211">MPPMTISREPWASLWRSDFWTKGNEEYAIQADWKYVEMRKVAKEMVETLGNCDHTTPLPMYAGLDASCLSNEIWLLILHNLTLRQLSGAPCRLSWRFHHLCMTIVFRDVDASLHHYRIPDGCASANFDWIHWDCGVVADRQIRVLKQVRQSPRYASYVRTFIWTMRFAPSESEVSCCDTLVQVSSHIHLFDLLKNVTSVDIDTGFMRVPPVHHSMNLFPKASKVQLGGVMPYSLAAAILHGNDKAPLRSLILFNVIEVGKVDIDGHDNDVPVRKFGQVRYIDPADIQEDWPSGVTPVRVRPGCMRRLLTTELQRRCQSLVYLLLRKQGQQHSQQLLPSEITFDEEVYEEWAEFIEATKPQHLRLEHGGTTEPPVTGRHKDLWALPSWLTREAVSPMDLRFQKWLSPVLSCG</sequence>
<name>A0A6A6ST00_9PLEO</name>
<dbReference type="OrthoDB" id="3788446at2759"/>
<protein>
    <recommendedName>
        <fullName evidence="3">F-box domain-containing protein</fullName>
    </recommendedName>
</protein>
<gene>
    <name evidence="1" type="ORF">K491DRAFT_721589</name>
</gene>
<evidence type="ECO:0000313" key="2">
    <source>
        <dbReference type="Proteomes" id="UP000799324"/>
    </source>
</evidence>
<dbReference type="Proteomes" id="UP000799324">
    <property type="component" value="Unassembled WGS sequence"/>
</dbReference>